<dbReference type="AlphaFoldDB" id="A0A0R0I181"/>
<reference evidence="2" key="2">
    <citation type="submission" date="2018-02" db="UniProtKB">
        <authorList>
            <consortium name="EnsemblPlants"/>
        </authorList>
    </citation>
    <scope>IDENTIFICATION</scope>
    <source>
        <strain evidence="2">Williams 82</strain>
    </source>
</reference>
<dbReference type="Proteomes" id="UP000008827">
    <property type="component" value="Chromosome 10"/>
</dbReference>
<dbReference type="Gramene" id="KRH36352">
    <property type="protein sequence ID" value="KRH36352"/>
    <property type="gene ID" value="GLYMA_10G297500"/>
</dbReference>
<reference evidence="1" key="3">
    <citation type="submission" date="2018-07" db="EMBL/GenBank/DDBJ databases">
        <title>WGS assembly of Glycine max.</title>
        <authorList>
            <person name="Schmutz J."/>
            <person name="Cannon S."/>
            <person name="Schlueter J."/>
            <person name="Ma J."/>
            <person name="Mitros T."/>
            <person name="Nelson W."/>
            <person name="Hyten D."/>
            <person name="Song Q."/>
            <person name="Thelen J."/>
            <person name="Cheng J."/>
            <person name="Xu D."/>
            <person name="Hellsten U."/>
            <person name="May G."/>
            <person name="Yu Y."/>
            <person name="Sakurai T."/>
            <person name="Umezawa T."/>
            <person name="Bhattacharyya M."/>
            <person name="Sandhu D."/>
            <person name="Valliyodan B."/>
            <person name="Lindquist E."/>
            <person name="Peto M."/>
            <person name="Grant D."/>
            <person name="Shu S."/>
            <person name="Goodstein D."/>
            <person name="Barry K."/>
            <person name="Futrell-Griggs M."/>
            <person name="Abernathy B."/>
            <person name="Du J."/>
            <person name="Tian Z."/>
            <person name="Zhu L."/>
            <person name="Gill N."/>
            <person name="Joshi T."/>
            <person name="Libault M."/>
            <person name="Sethuraman A."/>
            <person name="Zhang X."/>
            <person name="Shinozaki K."/>
            <person name="Nguyen H."/>
            <person name="Wing R."/>
            <person name="Cregan P."/>
            <person name="Specht J."/>
            <person name="Grimwood J."/>
            <person name="Rokhsar D."/>
            <person name="Stacey G."/>
            <person name="Shoemaker R."/>
            <person name="Jackson S."/>
        </authorList>
    </citation>
    <scope>NUCLEOTIDE SEQUENCE</scope>
    <source>
        <tissue evidence="1">Callus</tissue>
    </source>
</reference>
<dbReference type="PANTHER" id="PTHR34222:SF99">
    <property type="entry name" value="PROTEIN, PUTATIVE-RELATED"/>
    <property type="match status" value="1"/>
</dbReference>
<evidence type="ECO:0008006" key="4">
    <source>
        <dbReference type="Google" id="ProtNLM"/>
    </source>
</evidence>
<evidence type="ECO:0000313" key="2">
    <source>
        <dbReference type="EnsemblPlants" id="KRH36352"/>
    </source>
</evidence>
<proteinExistence type="predicted"/>
<dbReference type="InParanoid" id="A0A0R0I181"/>
<protein>
    <recommendedName>
        <fullName evidence="4">Retrotransposon Copia-like N-terminal domain-containing protein</fullName>
    </recommendedName>
</protein>
<dbReference type="EnsemblPlants" id="KRH36352">
    <property type="protein sequence ID" value="KRH36352"/>
    <property type="gene ID" value="GLYMA_10G297500"/>
</dbReference>
<name>A0A0R0I181_SOYBN</name>
<dbReference type="EMBL" id="CM000843">
    <property type="protein sequence ID" value="KRH36352.2"/>
    <property type="molecule type" value="Genomic_DNA"/>
</dbReference>
<accession>A0A2K7IV00</accession>
<dbReference type="PANTHER" id="PTHR34222">
    <property type="entry name" value="GAG_PRE-INTEGRS DOMAIN-CONTAINING PROTEIN"/>
    <property type="match status" value="1"/>
</dbReference>
<sequence>MTLEAKIKLGFVDGCLPKPEPGTLNFSFWVHCNSMVQSRIVHSTTPAINFILWIKTCACAIVANFSDIYDTDHLMGFLKGLNDSYASIRSQILLMDPLPSMAKAYSLFLQEERQRSLSDSRFFPLDQSAMTVWQSNPSLGDKSKPQYHCSICNIDGHSSSRCYSKIGYPSWWKHILPIRNLIMVLQPIMVVTQDLTPSHSIAAVIPTSSDSTPQNNLTPSQIQQLLSLISIGNEQPVADFADTNSWITFTPTTCFLQDQRTKRISYSVFQVLNNNQ</sequence>
<reference evidence="1 2" key="1">
    <citation type="journal article" date="2010" name="Nature">
        <title>Genome sequence of the palaeopolyploid soybean.</title>
        <authorList>
            <person name="Schmutz J."/>
            <person name="Cannon S.B."/>
            <person name="Schlueter J."/>
            <person name="Ma J."/>
            <person name="Mitros T."/>
            <person name="Nelson W."/>
            <person name="Hyten D.L."/>
            <person name="Song Q."/>
            <person name="Thelen J.J."/>
            <person name="Cheng J."/>
            <person name="Xu D."/>
            <person name="Hellsten U."/>
            <person name="May G.D."/>
            <person name="Yu Y."/>
            <person name="Sakurai T."/>
            <person name="Umezawa T."/>
            <person name="Bhattacharyya M.K."/>
            <person name="Sandhu D."/>
            <person name="Valliyodan B."/>
            <person name="Lindquist E."/>
            <person name="Peto M."/>
            <person name="Grant D."/>
            <person name="Shu S."/>
            <person name="Goodstein D."/>
            <person name="Barry K."/>
            <person name="Futrell-Griggs M."/>
            <person name="Abernathy B."/>
            <person name="Du J."/>
            <person name="Tian Z."/>
            <person name="Zhu L."/>
            <person name="Gill N."/>
            <person name="Joshi T."/>
            <person name="Libault M."/>
            <person name="Sethuraman A."/>
            <person name="Zhang X.-C."/>
            <person name="Shinozaki K."/>
            <person name="Nguyen H.T."/>
            <person name="Wing R.A."/>
            <person name="Cregan P."/>
            <person name="Specht J."/>
            <person name="Grimwood J."/>
            <person name="Rokhsar D."/>
            <person name="Stacey G."/>
            <person name="Shoemaker R.C."/>
            <person name="Jackson S.A."/>
        </authorList>
    </citation>
    <scope>NUCLEOTIDE SEQUENCE</scope>
    <source>
        <strain evidence="2">cv. Williams 82</strain>
        <tissue evidence="1">Callus</tissue>
    </source>
</reference>
<organism evidence="1">
    <name type="scientific">Glycine max</name>
    <name type="common">Soybean</name>
    <name type="synonym">Glycine hispida</name>
    <dbReference type="NCBI Taxonomy" id="3847"/>
    <lineage>
        <taxon>Eukaryota</taxon>
        <taxon>Viridiplantae</taxon>
        <taxon>Streptophyta</taxon>
        <taxon>Embryophyta</taxon>
        <taxon>Tracheophyta</taxon>
        <taxon>Spermatophyta</taxon>
        <taxon>Magnoliopsida</taxon>
        <taxon>eudicotyledons</taxon>
        <taxon>Gunneridae</taxon>
        <taxon>Pentapetalae</taxon>
        <taxon>rosids</taxon>
        <taxon>fabids</taxon>
        <taxon>Fabales</taxon>
        <taxon>Fabaceae</taxon>
        <taxon>Papilionoideae</taxon>
        <taxon>50 kb inversion clade</taxon>
        <taxon>NPAAA clade</taxon>
        <taxon>indigoferoid/millettioid clade</taxon>
        <taxon>Phaseoleae</taxon>
        <taxon>Glycine</taxon>
        <taxon>Glycine subgen. Soja</taxon>
    </lineage>
</organism>
<evidence type="ECO:0000313" key="3">
    <source>
        <dbReference type="Proteomes" id="UP000008827"/>
    </source>
</evidence>
<gene>
    <name evidence="1" type="ORF">GLYMA_10G297500</name>
</gene>
<dbReference type="OMA" id="CIKSETS"/>
<keyword evidence="3" id="KW-1185">Reference proteome</keyword>
<accession>A0A0R0I181</accession>
<evidence type="ECO:0000313" key="1">
    <source>
        <dbReference type="EMBL" id="KRH36352.2"/>
    </source>
</evidence>